<sequence>MSSIEIFGVPGLPEIVPGTDLAAAIFDAASAAGRPLASGDILVVTSKIVSKAEGRVVDLATVEVSPFARQYAERWEKDPAVVELVLREARRVVRQVGPVLITETRHGFVCANSGVDQSSSGGHGRAVLLPEDPDASARRIRAGLRERGIDVAVIISDTFGRPWREGQTDVAIGIAGMHPITSYIGQVDPHGHEFRVQALCTADEIAGAAELVKGNLSRVPAAVVRGLPWEPDEQATMQLIIREPERDLFR</sequence>
<evidence type="ECO:0000259" key="8">
    <source>
        <dbReference type="Pfam" id="PF01996"/>
    </source>
</evidence>
<keyword evidence="5" id="KW-0630">Potassium</keyword>
<gene>
    <name evidence="9" type="ORF">A9A59_2089</name>
</gene>
<dbReference type="RefSeq" id="WP_098504199.1">
    <property type="nucleotide sequence ID" value="NZ_PDJQ01000001.1"/>
</dbReference>
<evidence type="ECO:0000313" key="10">
    <source>
        <dbReference type="Proteomes" id="UP000223071"/>
    </source>
</evidence>
<dbReference type="InterPro" id="IPR002847">
    <property type="entry name" value="F420-0_gamma-glut_ligase-dom"/>
</dbReference>
<dbReference type="InterPro" id="IPR008225">
    <property type="entry name" value="F420-0_g-glutamyl_ligase"/>
</dbReference>
<evidence type="ECO:0000256" key="5">
    <source>
        <dbReference type="ARBA" id="ARBA00022958"/>
    </source>
</evidence>
<accession>A0A2A9HHK0</accession>
<evidence type="ECO:0000256" key="7">
    <source>
        <dbReference type="ARBA" id="ARBA00023211"/>
    </source>
</evidence>
<keyword evidence="2" id="KW-0479">Metal-binding</keyword>
<dbReference type="Proteomes" id="UP000223071">
    <property type="component" value="Unassembled WGS sequence"/>
</dbReference>
<comment type="caution">
    <text evidence="9">The sequence shown here is derived from an EMBL/GenBank/DDBJ whole genome shotgun (WGS) entry which is preliminary data.</text>
</comment>
<keyword evidence="7" id="KW-0464">Manganese</keyword>
<evidence type="ECO:0000256" key="1">
    <source>
        <dbReference type="ARBA" id="ARBA00022598"/>
    </source>
</evidence>
<evidence type="ECO:0000256" key="3">
    <source>
        <dbReference type="ARBA" id="ARBA00022741"/>
    </source>
</evidence>
<name>A0A2A9HHK0_TEPT2</name>
<protein>
    <submittedName>
        <fullName evidence="9">Coenzyme F420-0 gamma-glutamyl ligase (EC 63231)</fullName>
    </submittedName>
</protein>
<keyword evidence="4" id="KW-0460">Magnesium</keyword>
<dbReference type="NCBIfam" id="TIGR01916">
    <property type="entry name" value="F420_cofE"/>
    <property type="match status" value="1"/>
</dbReference>
<dbReference type="Pfam" id="PF01996">
    <property type="entry name" value="F420_ligase"/>
    <property type="match status" value="1"/>
</dbReference>
<keyword evidence="1 9" id="KW-0436">Ligase</keyword>
<dbReference type="PANTHER" id="PTHR47917">
    <property type="match status" value="1"/>
</dbReference>
<dbReference type="PANTHER" id="PTHR47917:SF1">
    <property type="entry name" value="COENZYME F420:L-GLUTAMATE LIGASE"/>
    <property type="match status" value="1"/>
</dbReference>
<dbReference type="SUPFAM" id="SSF144010">
    <property type="entry name" value="CofE-like"/>
    <property type="match status" value="1"/>
</dbReference>
<proteinExistence type="predicted"/>
<dbReference type="GO" id="GO:0005525">
    <property type="term" value="F:GTP binding"/>
    <property type="evidence" value="ECO:0007669"/>
    <property type="project" value="UniProtKB-KW"/>
</dbReference>
<dbReference type="EMBL" id="PDJQ01000001">
    <property type="protein sequence ID" value="PFG74843.1"/>
    <property type="molecule type" value="Genomic_DNA"/>
</dbReference>
<evidence type="ECO:0000256" key="6">
    <source>
        <dbReference type="ARBA" id="ARBA00023134"/>
    </source>
</evidence>
<dbReference type="GO" id="GO:0052618">
    <property type="term" value="F:coenzyme F420-0:L-glutamate ligase activity"/>
    <property type="evidence" value="ECO:0007669"/>
    <property type="project" value="TreeGrafter"/>
</dbReference>
<reference evidence="9 10" key="1">
    <citation type="submission" date="2017-09" db="EMBL/GenBank/DDBJ databases">
        <title>Sequencing the genomes of two abundant thermophiles in Great Basin hot springs: Thermocrinis jamiesonii and novel Chloroflexi Thermoflexus hugenholtzii.</title>
        <authorList>
            <person name="Hedlund B."/>
        </authorList>
    </citation>
    <scope>NUCLEOTIDE SEQUENCE [LARGE SCALE GENOMIC DNA]</scope>
    <source>
        <strain evidence="9 10">G233</strain>
    </source>
</reference>
<dbReference type="Gene3D" id="3.90.1660.10">
    <property type="entry name" value="CofE-like domain"/>
    <property type="match status" value="1"/>
</dbReference>
<keyword evidence="6" id="KW-0342">GTP-binding</keyword>
<evidence type="ECO:0000256" key="4">
    <source>
        <dbReference type="ARBA" id="ARBA00022842"/>
    </source>
</evidence>
<dbReference type="Gene3D" id="3.30.1330.100">
    <property type="entry name" value="CofE-like"/>
    <property type="match status" value="1"/>
</dbReference>
<dbReference type="GO" id="GO:0046872">
    <property type="term" value="F:metal ion binding"/>
    <property type="evidence" value="ECO:0007669"/>
    <property type="project" value="UniProtKB-KW"/>
</dbReference>
<dbReference type="AlphaFoldDB" id="A0A2A9HHK0"/>
<keyword evidence="3" id="KW-0547">Nucleotide-binding</keyword>
<evidence type="ECO:0000313" key="9">
    <source>
        <dbReference type="EMBL" id="PFG74843.1"/>
    </source>
</evidence>
<organism evidence="9 10">
    <name type="scientific">Tepidiforma thermophila (strain KCTC 52669 / CGMCC 1.13589 / G233)</name>
    <dbReference type="NCBI Taxonomy" id="2761530"/>
    <lineage>
        <taxon>Bacteria</taxon>
        <taxon>Bacillati</taxon>
        <taxon>Chloroflexota</taxon>
        <taxon>Tepidiformia</taxon>
        <taxon>Tepidiformales</taxon>
        <taxon>Tepidiformaceae</taxon>
        <taxon>Tepidiforma</taxon>
    </lineage>
</organism>
<keyword evidence="10" id="KW-1185">Reference proteome</keyword>
<evidence type="ECO:0000256" key="2">
    <source>
        <dbReference type="ARBA" id="ARBA00022723"/>
    </source>
</evidence>
<feature type="domain" description="Coenzyme F420:L-glutamate ligase-like" evidence="8">
    <location>
        <begin position="12"/>
        <end position="226"/>
    </location>
</feature>